<dbReference type="InterPro" id="IPR027417">
    <property type="entry name" value="P-loop_NTPase"/>
</dbReference>
<keyword evidence="2" id="KW-1185">Reference proteome</keyword>
<dbReference type="Gene3D" id="3.40.50.300">
    <property type="entry name" value="P-loop containing nucleotide triphosphate hydrolases"/>
    <property type="match status" value="1"/>
</dbReference>
<evidence type="ECO:0008006" key="3">
    <source>
        <dbReference type="Google" id="ProtNLM"/>
    </source>
</evidence>
<evidence type="ECO:0000313" key="2">
    <source>
        <dbReference type="Proteomes" id="UP000838324"/>
    </source>
</evidence>
<dbReference type="SUPFAM" id="SSF52540">
    <property type="entry name" value="P-loop containing nucleoside triphosphate hydrolases"/>
    <property type="match status" value="1"/>
</dbReference>
<name>A0ABM9CBX5_9BACL</name>
<dbReference type="RefSeq" id="WP_236334648.1">
    <property type="nucleotide sequence ID" value="NZ_CAKMMG010000003.1"/>
</dbReference>
<protein>
    <recommendedName>
        <fullName evidence="3">DNA helicase</fullName>
    </recommendedName>
</protein>
<evidence type="ECO:0000313" key="1">
    <source>
        <dbReference type="EMBL" id="CAH1208571.1"/>
    </source>
</evidence>
<gene>
    <name evidence="1" type="ORF">PAECIP111892_03136</name>
</gene>
<comment type="caution">
    <text evidence="1">The sequence shown here is derived from an EMBL/GenBank/DDBJ whole genome shotgun (WGS) entry which is preliminary data.</text>
</comment>
<organism evidence="1 2">
    <name type="scientific">Paenibacillus auburnensis</name>
    <dbReference type="NCBI Taxonomy" id="2905649"/>
    <lineage>
        <taxon>Bacteria</taxon>
        <taxon>Bacillati</taxon>
        <taxon>Bacillota</taxon>
        <taxon>Bacilli</taxon>
        <taxon>Bacillales</taxon>
        <taxon>Paenibacillaceae</taxon>
        <taxon>Paenibacillus</taxon>
    </lineage>
</organism>
<sequence length="371" mass="42899">MAHSKIMLAVAGSGKTHYIANHLNPSANNLVITYTRQNVDNLKKELKKVNGELPKNTHVLTFSSFLYRWILKPFEPILTIGNKTAFITSGVEIIKSPEPLSILGKPNPRYMKKDDYRHYLYFEKYYVSRMSELILAQSKEVLKKMFERLKHFCDHLYFDELQDFMGKDFDLLNHFISEPDLDVFAVGDFHQHSVSKSDFTASKPYLKKGKAYLSKDEYKLLFKGKAHIDESTLIKSRRVPVKICTFISSKLGIYIESASLIQGHYELLEDEQKIIHTLEDTDTVKLFYNNSALYTCSPTINWGYSKGDTYKKGCIILTKTFDSLFDENFSCTHLSPAQVNPLYVAMTRSTHELFFIKEKDFRKFKTKYAGS</sequence>
<dbReference type="EMBL" id="CAKMMG010000003">
    <property type="protein sequence ID" value="CAH1208571.1"/>
    <property type="molecule type" value="Genomic_DNA"/>
</dbReference>
<proteinExistence type="predicted"/>
<reference evidence="1" key="1">
    <citation type="submission" date="2022-01" db="EMBL/GenBank/DDBJ databases">
        <authorList>
            <person name="Criscuolo A."/>
        </authorList>
    </citation>
    <scope>NUCLEOTIDE SEQUENCE</scope>
    <source>
        <strain evidence="1">CIP111892</strain>
    </source>
</reference>
<accession>A0ABM9CBX5</accession>
<dbReference type="Proteomes" id="UP000838324">
    <property type="component" value="Unassembled WGS sequence"/>
</dbReference>